<dbReference type="InterPro" id="IPR052162">
    <property type="entry name" value="Sensor_kinase/Photoreceptor"/>
</dbReference>
<keyword evidence="12" id="KW-1185">Reference proteome</keyword>
<evidence type="ECO:0000256" key="7">
    <source>
        <dbReference type="SAM" id="Phobius"/>
    </source>
</evidence>
<dbReference type="SMART" id="SM00091">
    <property type="entry name" value="PAS"/>
    <property type="match status" value="1"/>
</dbReference>
<dbReference type="PROSITE" id="PS50113">
    <property type="entry name" value="PAC"/>
    <property type="match status" value="1"/>
</dbReference>
<evidence type="ECO:0000256" key="3">
    <source>
        <dbReference type="ARBA" id="ARBA00022553"/>
    </source>
</evidence>
<dbReference type="SUPFAM" id="SSF47384">
    <property type="entry name" value="Homodimeric domain of signal transducing histidine kinase"/>
    <property type="match status" value="1"/>
</dbReference>
<keyword evidence="7" id="KW-1133">Transmembrane helix</keyword>
<dbReference type="CDD" id="cd00082">
    <property type="entry name" value="HisKA"/>
    <property type="match status" value="1"/>
</dbReference>
<evidence type="ECO:0000256" key="2">
    <source>
        <dbReference type="ARBA" id="ARBA00012438"/>
    </source>
</evidence>
<organism evidence="11 12">
    <name type="scientific">Fulvivirga lutea</name>
    <dbReference type="NCBI Taxonomy" id="2810512"/>
    <lineage>
        <taxon>Bacteria</taxon>
        <taxon>Pseudomonadati</taxon>
        <taxon>Bacteroidota</taxon>
        <taxon>Cytophagia</taxon>
        <taxon>Cytophagales</taxon>
        <taxon>Fulvivirgaceae</taxon>
        <taxon>Fulvivirga</taxon>
    </lineage>
</organism>
<dbReference type="PROSITE" id="PS50112">
    <property type="entry name" value="PAS"/>
    <property type="match status" value="1"/>
</dbReference>
<dbReference type="PROSITE" id="PS50109">
    <property type="entry name" value="HIS_KIN"/>
    <property type="match status" value="1"/>
</dbReference>
<dbReference type="Proteomes" id="UP000662783">
    <property type="component" value="Chromosome"/>
</dbReference>
<gene>
    <name evidence="11" type="ORF">JR347_07030</name>
</gene>
<feature type="domain" description="PAS" evidence="9">
    <location>
        <begin position="150"/>
        <end position="222"/>
    </location>
</feature>
<accession>A0A975A1X7</accession>
<evidence type="ECO:0000259" key="9">
    <source>
        <dbReference type="PROSITE" id="PS50112"/>
    </source>
</evidence>
<feature type="coiled-coil region" evidence="6">
    <location>
        <begin position="112"/>
        <end position="157"/>
    </location>
</feature>
<dbReference type="PRINTS" id="PR00344">
    <property type="entry name" value="BCTRLSENSOR"/>
</dbReference>
<dbReference type="Gene3D" id="2.10.70.100">
    <property type="match status" value="1"/>
</dbReference>
<dbReference type="InterPro" id="IPR013655">
    <property type="entry name" value="PAS_fold_3"/>
</dbReference>
<comment type="catalytic activity">
    <reaction evidence="1">
        <text>ATP + protein L-histidine = ADP + protein N-phospho-L-histidine.</text>
        <dbReference type="EC" id="2.7.13.3"/>
    </reaction>
</comment>
<dbReference type="InterPro" id="IPR000700">
    <property type="entry name" value="PAS-assoc_C"/>
</dbReference>
<dbReference type="InterPro" id="IPR004358">
    <property type="entry name" value="Sig_transdc_His_kin-like_C"/>
</dbReference>
<dbReference type="GO" id="GO:0000155">
    <property type="term" value="F:phosphorelay sensor kinase activity"/>
    <property type="evidence" value="ECO:0007669"/>
    <property type="project" value="InterPro"/>
</dbReference>
<dbReference type="EMBL" id="CP070608">
    <property type="protein sequence ID" value="QSE98826.1"/>
    <property type="molecule type" value="Genomic_DNA"/>
</dbReference>
<dbReference type="Pfam" id="PF02518">
    <property type="entry name" value="HATPase_c"/>
    <property type="match status" value="1"/>
</dbReference>
<dbReference type="SMART" id="SM00388">
    <property type="entry name" value="HisKA"/>
    <property type="match status" value="1"/>
</dbReference>
<dbReference type="SMART" id="SM00387">
    <property type="entry name" value="HATPase_c"/>
    <property type="match status" value="1"/>
</dbReference>
<dbReference type="SUPFAM" id="SSF55785">
    <property type="entry name" value="PYP-like sensor domain (PAS domain)"/>
    <property type="match status" value="1"/>
</dbReference>
<sequence>MIKWLKSIFAKKRNVINTLLLYVVVALISFSFTGESNIKNSKSTSTEAHQEVSHSITSKSMTQSSSNGNIFPASQQSNDHDWWAGIITPIALFLVFTVGFITNGLLYYNSRKQAAIEKLKKLKRINEILEKRIAEQTSQLNNDKKELEIQSNKLNLALQVGNIGIWDWDLHSGSLEWDSCMLHIFNYQPHELNNSYEDFANRVHPEDLNRVKDEIEKSIASHELFRSEFRLQLKNGDIKYLTGMGCVIYNDQSEAVRMIGTNQDVTHTRLIQKKLELTNEQLEEKVALRTIELAEKIKELEEVNADLRSFSYSVSHDLRAPLRALSGFSDALYESFGDALGEKGNRWVNFIKKNAAHMDDLIEDILALSRTTQRPISKTVVDMKSLALTVFEENKLLFPNVKFNFQVDDLENVSADAGLMKQLWQNLISNAMKYSSQNENATITISNTVSSTKVTYSIKDNGVGFDDQYKDKLFVLFQRLHSSAEFEGTGIGLTIAKKIVVKHGGEIWGESKGQGATFYFSLPLIKKKI</sequence>
<evidence type="ECO:0000256" key="6">
    <source>
        <dbReference type="SAM" id="Coils"/>
    </source>
</evidence>
<dbReference type="FunFam" id="3.30.565.10:FF:000006">
    <property type="entry name" value="Sensor histidine kinase WalK"/>
    <property type="match status" value="1"/>
</dbReference>
<dbReference type="Pfam" id="PF00512">
    <property type="entry name" value="HisKA"/>
    <property type="match status" value="1"/>
</dbReference>
<dbReference type="Gene3D" id="3.30.565.10">
    <property type="entry name" value="Histidine kinase-like ATPase, C-terminal domain"/>
    <property type="match status" value="1"/>
</dbReference>
<dbReference type="EC" id="2.7.13.3" evidence="2"/>
<evidence type="ECO:0000256" key="4">
    <source>
        <dbReference type="ARBA" id="ARBA00022679"/>
    </source>
</evidence>
<feature type="transmembrane region" description="Helical" evidence="7">
    <location>
        <begin position="15"/>
        <end position="33"/>
    </location>
</feature>
<evidence type="ECO:0000256" key="5">
    <source>
        <dbReference type="ARBA" id="ARBA00022777"/>
    </source>
</evidence>
<feature type="transmembrane region" description="Helical" evidence="7">
    <location>
        <begin position="82"/>
        <end position="108"/>
    </location>
</feature>
<dbReference type="InterPro" id="IPR000014">
    <property type="entry name" value="PAS"/>
</dbReference>
<dbReference type="Gene3D" id="3.30.450.20">
    <property type="entry name" value="PAS domain"/>
    <property type="match status" value="1"/>
</dbReference>
<dbReference type="PANTHER" id="PTHR43304:SF1">
    <property type="entry name" value="PAC DOMAIN-CONTAINING PROTEIN"/>
    <property type="match status" value="1"/>
</dbReference>
<dbReference type="InterPro" id="IPR003594">
    <property type="entry name" value="HATPase_dom"/>
</dbReference>
<evidence type="ECO:0000256" key="1">
    <source>
        <dbReference type="ARBA" id="ARBA00000085"/>
    </source>
</evidence>
<dbReference type="Gene3D" id="1.10.287.130">
    <property type="match status" value="1"/>
</dbReference>
<keyword evidence="5" id="KW-0418">Kinase</keyword>
<evidence type="ECO:0000259" key="10">
    <source>
        <dbReference type="PROSITE" id="PS50113"/>
    </source>
</evidence>
<evidence type="ECO:0000313" key="11">
    <source>
        <dbReference type="EMBL" id="QSE98826.1"/>
    </source>
</evidence>
<dbReference type="SUPFAM" id="SSF55874">
    <property type="entry name" value="ATPase domain of HSP90 chaperone/DNA topoisomerase II/histidine kinase"/>
    <property type="match status" value="1"/>
</dbReference>
<proteinExistence type="predicted"/>
<keyword evidence="7" id="KW-0472">Membrane</keyword>
<dbReference type="PANTHER" id="PTHR43304">
    <property type="entry name" value="PHYTOCHROME-LIKE PROTEIN CPH1"/>
    <property type="match status" value="1"/>
</dbReference>
<protein>
    <recommendedName>
        <fullName evidence="2">histidine kinase</fullName>
        <ecNumber evidence="2">2.7.13.3</ecNumber>
    </recommendedName>
</protein>
<keyword evidence="6" id="KW-0175">Coiled coil</keyword>
<feature type="domain" description="PAC" evidence="10">
    <location>
        <begin position="225"/>
        <end position="277"/>
    </location>
</feature>
<dbReference type="InterPro" id="IPR003661">
    <property type="entry name" value="HisK_dim/P_dom"/>
</dbReference>
<name>A0A975A1X7_9BACT</name>
<dbReference type="Pfam" id="PF08447">
    <property type="entry name" value="PAS_3"/>
    <property type="match status" value="1"/>
</dbReference>
<dbReference type="CDD" id="cd00130">
    <property type="entry name" value="PAS"/>
    <property type="match status" value="1"/>
</dbReference>
<keyword evidence="3" id="KW-0597">Phosphoprotein</keyword>
<dbReference type="InterPro" id="IPR036890">
    <property type="entry name" value="HATPase_C_sf"/>
</dbReference>
<keyword evidence="4" id="KW-0808">Transferase</keyword>
<reference evidence="11" key="1">
    <citation type="submission" date="2021-02" db="EMBL/GenBank/DDBJ databases">
        <title>Fulvivirga sp. S481 isolated from sea water.</title>
        <authorList>
            <person name="Bae S.S."/>
            <person name="Baek K."/>
        </authorList>
    </citation>
    <scope>NUCLEOTIDE SEQUENCE</scope>
    <source>
        <strain evidence="11">S481</strain>
    </source>
</reference>
<dbReference type="InterPro" id="IPR036097">
    <property type="entry name" value="HisK_dim/P_sf"/>
</dbReference>
<dbReference type="RefSeq" id="WP_205723340.1">
    <property type="nucleotide sequence ID" value="NZ_CP070608.1"/>
</dbReference>
<keyword evidence="7" id="KW-0812">Transmembrane</keyword>
<evidence type="ECO:0000259" key="8">
    <source>
        <dbReference type="PROSITE" id="PS50109"/>
    </source>
</evidence>
<dbReference type="AlphaFoldDB" id="A0A975A1X7"/>
<feature type="domain" description="Histidine kinase" evidence="8">
    <location>
        <begin position="313"/>
        <end position="526"/>
    </location>
</feature>
<dbReference type="InterPro" id="IPR035965">
    <property type="entry name" value="PAS-like_dom_sf"/>
</dbReference>
<dbReference type="KEGG" id="fuv:JR347_07030"/>
<evidence type="ECO:0000313" key="12">
    <source>
        <dbReference type="Proteomes" id="UP000662783"/>
    </source>
</evidence>
<dbReference type="InterPro" id="IPR005467">
    <property type="entry name" value="His_kinase_dom"/>
</dbReference>